<dbReference type="GO" id="GO:0015450">
    <property type="term" value="F:protein-transporting ATPase activity"/>
    <property type="evidence" value="ECO:0007669"/>
    <property type="project" value="InterPro"/>
</dbReference>
<gene>
    <name evidence="9 13" type="primary">secD</name>
    <name evidence="13" type="ORF">COT54_02745</name>
</gene>
<keyword evidence="4 9" id="KW-0812">Transmembrane</keyword>
<dbReference type="Proteomes" id="UP000229574">
    <property type="component" value="Unassembled WGS sequence"/>
</dbReference>
<dbReference type="SUPFAM" id="SSF82866">
    <property type="entry name" value="Multidrug efflux transporter AcrB transmembrane domain"/>
    <property type="match status" value="1"/>
</dbReference>
<dbReference type="PANTHER" id="PTHR30081:SF1">
    <property type="entry name" value="PROTEIN TRANSLOCASE SUBUNIT SECD"/>
    <property type="match status" value="1"/>
</dbReference>
<dbReference type="Pfam" id="PF02355">
    <property type="entry name" value="SecD_SecF_C"/>
    <property type="match status" value="1"/>
</dbReference>
<dbReference type="InterPro" id="IPR022813">
    <property type="entry name" value="SecD/SecF_arch_bac"/>
</dbReference>
<reference evidence="14" key="1">
    <citation type="submission" date="2017-09" db="EMBL/GenBank/DDBJ databases">
        <title>Depth-based differentiation of microbial function through sediment-hosted aquifers and enrichment of novel symbionts in the deep terrestrial subsurface.</title>
        <authorList>
            <person name="Probst A.J."/>
            <person name="Ladd B."/>
            <person name="Jarett J.K."/>
            <person name="Geller-Mcgrath D.E."/>
            <person name="Sieber C.M.K."/>
            <person name="Emerson J.B."/>
            <person name="Anantharaman K."/>
            <person name="Thomas B.C."/>
            <person name="Malmstrom R."/>
            <person name="Stieglmeier M."/>
            <person name="Klingl A."/>
            <person name="Woyke T."/>
            <person name="Ryan C.M."/>
            <person name="Banfield J.F."/>
        </authorList>
    </citation>
    <scope>NUCLEOTIDE SEQUENCE [LARGE SCALE GENOMIC DNA]</scope>
</reference>
<keyword evidence="2 9" id="KW-0813">Transport</keyword>
<dbReference type="InterPro" id="IPR055344">
    <property type="entry name" value="SecD_SecF_C_bact"/>
</dbReference>
<accession>A0A2H0WYP2</accession>
<evidence type="ECO:0000256" key="9">
    <source>
        <dbReference type="HAMAP-Rule" id="MF_01463"/>
    </source>
</evidence>
<dbReference type="GO" id="GO:0065002">
    <property type="term" value="P:intracellular protein transmembrane transport"/>
    <property type="evidence" value="ECO:0007669"/>
    <property type="project" value="UniProtKB-UniRule"/>
</dbReference>
<evidence type="ECO:0000256" key="7">
    <source>
        <dbReference type="ARBA" id="ARBA00023010"/>
    </source>
</evidence>
<dbReference type="GO" id="GO:0006605">
    <property type="term" value="P:protein targeting"/>
    <property type="evidence" value="ECO:0007669"/>
    <property type="project" value="UniProtKB-UniRule"/>
</dbReference>
<dbReference type="GO" id="GO:0005886">
    <property type="term" value="C:plasma membrane"/>
    <property type="evidence" value="ECO:0007669"/>
    <property type="project" value="UniProtKB-SubCell"/>
</dbReference>
<dbReference type="AlphaFoldDB" id="A0A2H0WYP2"/>
<comment type="caution">
    <text evidence="9">Lacks conserved residue(s) required for the propagation of feature annotation.</text>
</comment>
<dbReference type="Pfam" id="PF21760">
    <property type="entry name" value="SecD_1st"/>
    <property type="match status" value="1"/>
</dbReference>
<proteinExistence type="inferred from homology"/>
<sequence>MKLRRNIFFIVILTALALVIDAPKNFKLANFTLASPTINIGSFKRDLNIRQGLDLQGGTEVTLEANMKDIVASDRSDALDSAKEIIARRVDLYGVAEPSIKTVVSQDTYRILVALPGVTNPEEALALIGQTASLDFYEMPVATDSPTYADLRPTGLTGKDLKKTSVGFNSQNGKPEINLEFTEDGGKKFGEITSRNIDKPVWILLDGQILTAPTVQQAIMDGKAVINGEYTTQEAKNMVITLNAGALPVPINIIKQQNIAPTLGETSVTDSLKAGAVGLALVALFMIMNYGWLGLIADLGLVIYGLLTLAVYKLVPITITLPGLAGFILSIGMAVDSNILVFERMKEESRKGNDWLGSMELGFGKAWDSIKDANIATLITTFVLFNPFDWNFLNSSGMVRGFALTLFLGIAISLFTGIFITRNLLRAFFIKKL</sequence>
<comment type="subcellular location">
    <subcellularLocation>
        <location evidence="1 9">Cell membrane</location>
        <topology evidence="1 9">Multi-pass membrane protein</topology>
    </subcellularLocation>
</comment>
<evidence type="ECO:0000256" key="5">
    <source>
        <dbReference type="ARBA" id="ARBA00022927"/>
    </source>
</evidence>
<feature type="transmembrane region" description="Helical" evidence="9">
    <location>
        <begin position="402"/>
        <end position="425"/>
    </location>
</feature>
<feature type="domain" description="SecDF P1 head subdomain" evidence="12">
    <location>
        <begin position="154"/>
        <end position="249"/>
    </location>
</feature>
<dbReference type="Pfam" id="PF22599">
    <property type="entry name" value="SecDF_P1_head"/>
    <property type="match status" value="1"/>
</dbReference>
<keyword evidence="7 9" id="KW-0811">Translocation</keyword>
<keyword evidence="8 9" id="KW-0472">Membrane</keyword>
<dbReference type="Gene3D" id="1.20.1640.10">
    <property type="entry name" value="Multidrug efflux transporter AcrB transmembrane domain"/>
    <property type="match status" value="1"/>
</dbReference>
<evidence type="ECO:0000256" key="8">
    <source>
        <dbReference type="ARBA" id="ARBA00023136"/>
    </source>
</evidence>
<evidence type="ECO:0000256" key="6">
    <source>
        <dbReference type="ARBA" id="ARBA00022989"/>
    </source>
</evidence>
<dbReference type="GO" id="GO:0043952">
    <property type="term" value="P:protein transport by the Sec complex"/>
    <property type="evidence" value="ECO:0007669"/>
    <property type="project" value="UniProtKB-UniRule"/>
</dbReference>
<evidence type="ECO:0000313" key="14">
    <source>
        <dbReference type="Proteomes" id="UP000229574"/>
    </source>
</evidence>
<dbReference type="EMBL" id="PEYY01000111">
    <property type="protein sequence ID" value="PIS17793.1"/>
    <property type="molecule type" value="Genomic_DNA"/>
</dbReference>
<comment type="caution">
    <text evidence="13">The sequence shown here is derived from an EMBL/GenBank/DDBJ whole genome shotgun (WGS) entry which is preliminary data.</text>
</comment>
<evidence type="ECO:0000256" key="4">
    <source>
        <dbReference type="ARBA" id="ARBA00022692"/>
    </source>
</evidence>
<evidence type="ECO:0000256" key="1">
    <source>
        <dbReference type="ARBA" id="ARBA00004651"/>
    </source>
</evidence>
<dbReference type="HAMAP" id="MF_01463_B">
    <property type="entry name" value="SecD_B"/>
    <property type="match status" value="1"/>
</dbReference>
<feature type="domain" description="Protein export membrane protein SecD/SecF C-terminal" evidence="10">
    <location>
        <begin position="251"/>
        <end position="427"/>
    </location>
</feature>
<dbReference type="NCBIfam" id="TIGR00916">
    <property type="entry name" value="2A0604s01"/>
    <property type="match status" value="1"/>
</dbReference>
<evidence type="ECO:0000313" key="13">
    <source>
        <dbReference type="EMBL" id="PIS17793.1"/>
    </source>
</evidence>
<keyword evidence="6 9" id="KW-1133">Transmembrane helix</keyword>
<feature type="domain" description="Protein translocase subunit SecDF P1" evidence="11">
    <location>
        <begin position="80"/>
        <end position="138"/>
    </location>
</feature>
<dbReference type="PANTHER" id="PTHR30081">
    <property type="entry name" value="PROTEIN-EXPORT MEMBRANE PROTEIN SEC"/>
    <property type="match status" value="1"/>
</dbReference>
<evidence type="ECO:0000259" key="10">
    <source>
        <dbReference type="Pfam" id="PF02355"/>
    </source>
</evidence>
<protein>
    <recommendedName>
        <fullName evidence="9">Protein translocase subunit SecD</fullName>
    </recommendedName>
</protein>
<keyword evidence="5 9" id="KW-0653">Protein transport</keyword>
<evidence type="ECO:0000256" key="3">
    <source>
        <dbReference type="ARBA" id="ARBA00022475"/>
    </source>
</evidence>
<name>A0A2H0WYP2_9BACT</name>
<dbReference type="PRINTS" id="PR00702">
    <property type="entry name" value="ACRIFLAVINRP"/>
</dbReference>
<dbReference type="InterPro" id="IPR001036">
    <property type="entry name" value="Acrflvin-R"/>
</dbReference>
<keyword evidence="3 9" id="KW-1003">Cell membrane</keyword>
<dbReference type="NCBIfam" id="TIGR01129">
    <property type="entry name" value="secD"/>
    <property type="match status" value="1"/>
</dbReference>
<dbReference type="Gene3D" id="3.30.70.3220">
    <property type="match status" value="1"/>
</dbReference>
<dbReference type="InterPro" id="IPR054384">
    <property type="entry name" value="SecDF_P1_head"/>
</dbReference>
<organism evidence="13 14">
    <name type="scientific">Candidatus Collierbacteria bacterium CG09_land_8_20_14_0_10_46_12</name>
    <dbReference type="NCBI Taxonomy" id="1974533"/>
    <lineage>
        <taxon>Bacteria</taxon>
        <taxon>Candidatus Collieribacteriota</taxon>
    </lineage>
</organism>
<feature type="transmembrane region" description="Helical" evidence="9">
    <location>
        <begin position="271"/>
        <end position="288"/>
    </location>
</feature>
<dbReference type="InterPro" id="IPR048634">
    <property type="entry name" value="SecD_SecF_C"/>
</dbReference>
<evidence type="ECO:0000259" key="11">
    <source>
        <dbReference type="Pfam" id="PF21760"/>
    </source>
</evidence>
<dbReference type="InterPro" id="IPR005791">
    <property type="entry name" value="SecD"/>
</dbReference>
<comment type="subunit">
    <text evidence="9">Forms a complex with SecF. Part of the essential Sec protein translocation apparatus which comprises SecA, SecYEG and auxiliary proteins SecDF. Other proteins may also be involved.</text>
</comment>
<comment type="function">
    <text evidence="9">Part of the Sec protein translocase complex. Interacts with the SecYEG preprotein conducting channel. SecDF uses the proton motive force (PMF) to complete protein translocation after the ATP-dependent function of SecA.</text>
</comment>
<evidence type="ECO:0000256" key="2">
    <source>
        <dbReference type="ARBA" id="ARBA00022448"/>
    </source>
</evidence>
<evidence type="ECO:0000259" key="12">
    <source>
        <dbReference type="Pfam" id="PF22599"/>
    </source>
</evidence>
<comment type="similarity">
    <text evidence="9">Belongs to the SecD/SecF family. SecD subfamily.</text>
</comment>
<dbReference type="InterPro" id="IPR048631">
    <property type="entry name" value="SecD_1st"/>
</dbReference>